<dbReference type="Pfam" id="PF00684">
    <property type="entry name" value="DnaJ_CXXCXGXG"/>
    <property type="match status" value="1"/>
</dbReference>
<evidence type="ECO:0000256" key="7">
    <source>
        <dbReference type="ARBA" id="ARBA00067609"/>
    </source>
</evidence>
<organism evidence="12 13">
    <name type="scientific">Candidatus Terrybacteria bacterium RIFCSPLOWO2_02_42_20</name>
    <dbReference type="NCBI Taxonomy" id="1802370"/>
    <lineage>
        <taxon>Bacteria</taxon>
        <taxon>Candidatus Terryibacteriota</taxon>
    </lineage>
</organism>
<dbReference type="InterPro" id="IPR018253">
    <property type="entry name" value="DnaJ_domain_CS"/>
</dbReference>
<accession>A0A1G2PZ56</accession>
<dbReference type="PRINTS" id="PR00625">
    <property type="entry name" value="JDOMAIN"/>
</dbReference>
<proteinExistence type="inferred from homology"/>
<feature type="binding site" evidence="8">
    <location>
        <position position="203"/>
    </location>
    <ligand>
        <name>Zn(2+)</name>
        <dbReference type="ChEBI" id="CHEBI:29105"/>
        <label>2</label>
    </ligand>
</feature>
<keyword evidence="8" id="KW-0235">DNA replication</keyword>
<evidence type="ECO:0000256" key="4">
    <source>
        <dbReference type="ARBA" id="ARBA00022833"/>
    </source>
</evidence>
<feature type="repeat" description="CXXCXGXG motif" evidence="8">
    <location>
        <begin position="214"/>
        <end position="221"/>
    </location>
</feature>
<evidence type="ECO:0000313" key="12">
    <source>
        <dbReference type="EMBL" id="OHA53624.1"/>
    </source>
</evidence>
<dbReference type="GO" id="GO:0051082">
    <property type="term" value="F:unfolded protein binding"/>
    <property type="evidence" value="ECO:0007669"/>
    <property type="project" value="UniProtKB-UniRule"/>
</dbReference>
<feature type="binding site" evidence="8">
    <location>
        <position position="177"/>
    </location>
    <ligand>
        <name>Zn(2+)</name>
        <dbReference type="ChEBI" id="CHEBI:29105"/>
        <label>2</label>
    </ligand>
</feature>
<comment type="subcellular location">
    <subcellularLocation>
        <location evidence="8">Cytoplasm</location>
    </subcellularLocation>
</comment>
<comment type="similarity">
    <text evidence="6 8">Belongs to the DnaJ family.</text>
</comment>
<feature type="domain" description="J" evidence="10">
    <location>
        <begin position="3"/>
        <end position="65"/>
    </location>
</feature>
<dbReference type="FunFam" id="2.10.230.10:FF:000002">
    <property type="entry name" value="Molecular chaperone DnaJ"/>
    <property type="match status" value="1"/>
</dbReference>
<dbReference type="PROSITE" id="PS50076">
    <property type="entry name" value="DNAJ_2"/>
    <property type="match status" value="1"/>
</dbReference>
<comment type="cofactor">
    <cofactor evidence="8">
        <name>Zn(2+)</name>
        <dbReference type="ChEBI" id="CHEBI:29105"/>
    </cofactor>
    <text evidence="8">Binds 2 Zn(2+) ions per monomer.</text>
</comment>
<keyword evidence="4 8" id="KW-0862">Zinc</keyword>
<feature type="binding site" evidence="8">
    <location>
        <position position="214"/>
    </location>
    <ligand>
        <name>Zn(2+)</name>
        <dbReference type="ChEBI" id="CHEBI:29105"/>
        <label>1</label>
    </ligand>
</feature>
<dbReference type="PROSITE" id="PS00636">
    <property type="entry name" value="DNAJ_1"/>
    <property type="match status" value="1"/>
</dbReference>
<feature type="binding site" evidence="8">
    <location>
        <position position="160"/>
    </location>
    <ligand>
        <name>Zn(2+)</name>
        <dbReference type="ChEBI" id="CHEBI:29105"/>
        <label>1</label>
    </ligand>
</feature>
<dbReference type="InterPro" id="IPR002939">
    <property type="entry name" value="DnaJ_C"/>
</dbReference>
<dbReference type="SUPFAM" id="SSF57938">
    <property type="entry name" value="DnaJ/Hsp40 cysteine-rich domain"/>
    <property type="match status" value="1"/>
</dbReference>
<dbReference type="HAMAP" id="MF_01152">
    <property type="entry name" value="DnaJ"/>
    <property type="match status" value="1"/>
</dbReference>
<feature type="repeat" description="CXXCXGXG motif" evidence="8">
    <location>
        <begin position="200"/>
        <end position="207"/>
    </location>
</feature>
<feature type="domain" description="CR-type" evidence="11">
    <location>
        <begin position="144"/>
        <end position="226"/>
    </location>
</feature>
<evidence type="ECO:0000256" key="2">
    <source>
        <dbReference type="ARBA" id="ARBA00022737"/>
    </source>
</evidence>
<dbReference type="Pfam" id="PF00226">
    <property type="entry name" value="DnaJ"/>
    <property type="match status" value="1"/>
</dbReference>
<dbReference type="PANTHER" id="PTHR43096">
    <property type="entry name" value="DNAJ HOMOLOG 1, MITOCHONDRIAL-RELATED"/>
    <property type="match status" value="1"/>
</dbReference>
<dbReference type="PANTHER" id="PTHR43096:SF52">
    <property type="entry name" value="DNAJ HOMOLOG 1, MITOCHONDRIAL-RELATED"/>
    <property type="match status" value="1"/>
</dbReference>
<dbReference type="Gene3D" id="2.60.260.20">
    <property type="entry name" value="Urease metallochaperone UreE, N-terminal domain"/>
    <property type="match status" value="2"/>
</dbReference>
<evidence type="ECO:0000259" key="10">
    <source>
        <dbReference type="PROSITE" id="PS50076"/>
    </source>
</evidence>
<comment type="subunit">
    <text evidence="8">Homodimer.</text>
</comment>
<protein>
    <recommendedName>
        <fullName evidence="7 8">Chaperone protein DnaJ</fullName>
    </recommendedName>
</protein>
<sequence length="369" mass="39772">MNDYYDILGVARNATKDDIKKAYRKLAHKHHPDKTKGDDKKFKELNEAYEVLYDDKKRAEYDTYGKTFAGGAGAGAGEYGQGFGDFDFGDFASRNGQGFEFDFGDIFENFFTGQGGRASAGRRTKRGADIAVDLSISFEDSIFGTERKILLSKVSYCSVCKGSGAEPNSEMEKCPACQGAGRVHESRRSIFGAIPSFRECAKCGGKGTIPVKKCSACSGYGVSKKSEEITVKVPPGIRDGEAVSLPGMGEAAAGGMAGDLYVKFTVGKHPVFRREGLNLIMDLDVKVSEALLGVEKDIATLDGMIKLKVPAGISSGEVLVARGRGVPQGHGLTGYRGRGDLMIKTIIRTPRKISKKAKDLIEELKKEGI</sequence>
<dbReference type="Gene3D" id="2.10.230.10">
    <property type="entry name" value="Heat shock protein DnaJ, cysteine-rich domain"/>
    <property type="match status" value="1"/>
</dbReference>
<dbReference type="Pfam" id="PF01556">
    <property type="entry name" value="DnaJ_C"/>
    <property type="match status" value="1"/>
</dbReference>
<dbReference type="Gene3D" id="1.10.287.110">
    <property type="entry name" value="DnaJ domain"/>
    <property type="match status" value="1"/>
</dbReference>
<dbReference type="GO" id="GO:0009408">
    <property type="term" value="P:response to heat"/>
    <property type="evidence" value="ECO:0007669"/>
    <property type="project" value="InterPro"/>
</dbReference>
<dbReference type="GO" id="GO:0005524">
    <property type="term" value="F:ATP binding"/>
    <property type="evidence" value="ECO:0007669"/>
    <property type="project" value="InterPro"/>
</dbReference>
<evidence type="ECO:0000313" key="13">
    <source>
        <dbReference type="Proteomes" id="UP000177649"/>
    </source>
</evidence>
<dbReference type="GO" id="GO:0042026">
    <property type="term" value="P:protein refolding"/>
    <property type="evidence" value="ECO:0007669"/>
    <property type="project" value="TreeGrafter"/>
</dbReference>
<dbReference type="Proteomes" id="UP000177649">
    <property type="component" value="Unassembled WGS sequence"/>
</dbReference>
<comment type="function">
    <text evidence="8">Participates actively in the response to hyperosmotic and heat shock by preventing the aggregation of stress-denatured proteins and by disaggregating proteins, also in an autonomous, DnaK-independent fashion. Unfolded proteins bind initially to DnaJ; upon interaction with the DnaJ-bound protein, DnaK hydrolyzes its bound ATP, resulting in the formation of a stable complex. GrpE releases ADP from DnaK; ATP binding to DnaK triggers the release of the substrate protein, thus completing the reaction cycle. Several rounds of ATP-dependent interactions between DnaJ, DnaK and GrpE are required for fully efficient folding. Also involved, together with DnaK and GrpE, in the DNA replication of plasmids through activation of initiation proteins.</text>
</comment>
<dbReference type="CDD" id="cd10747">
    <property type="entry name" value="DnaJ_C"/>
    <property type="match status" value="1"/>
</dbReference>
<feature type="repeat" description="CXXCXGXG motif" evidence="8">
    <location>
        <begin position="174"/>
        <end position="181"/>
    </location>
</feature>
<name>A0A1G2PZ56_9BACT</name>
<dbReference type="CDD" id="cd06257">
    <property type="entry name" value="DnaJ"/>
    <property type="match status" value="1"/>
</dbReference>
<dbReference type="InterPro" id="IPR036410">
    <property type="entry name" value="HSP_DnaJ_Cys-rich_dom_sf"/>
</dbReference>
<evidence type="ECO:0000259" key="11">
    <source>
        <dbReference type="PROSITE" id="PS51188"/>
    </source>
</evidence>
<dbReference type="SMART" id="SM00271">
    <property type="entry name" value="DnaJ"/>
    <property type="match status" value="1"/>
</dbReference>
<keyword evidence="8" id="KW-0346">Stress response</keyword>
<comment type="domain">
    <text evidence="8">The J domain is necessary and sufficient to stimulate DnaK ATPase activity. Zinc center 1 plays an important role in the autonomous, DnaK-independent chaperone activity of DnaJ. Zinc center 2 is essential for interaction with DnaK and for DnaJ activity.</text>
</comment>
<dbReference type="STRING" id="1802370.A2Z62_02120"/>
<dbReference type="GO" id="GO:0005737">
    <property type="term" value="C:cytoplasm"/>
    <property type="evidence" value="ECO:0007669"/>
    <property type="project" value="UniProtKB-SubCell"/>
</dbReference>
<dbReference type="GO" id="GO:0006260">
    <property type="term" value="P:DNA replication"/>
    <property type="evidence" value="ECO:0007669"/>
    <property type="project" value="UniProtKB-KW"/>
</dbReference>
<feature type="binding site" evidence="8">
    <location>
        <position position="174"/>
    </location>
    <ligand>
        <name>Zn(2+)</name>
        <dbReference type="ChEBI" id="CHEBI:29105"/>
        <label>2</label>
    </ligand>
</feature>
<evidence type="ECO:0000256" key="3">
    <source>
        <dbReference type="ARBA" id="ARBA00022771"/>
    </source>
</evidence>
<evidence type="ECO:0000256" key="6">
    <source>
        <dbReference type="ARBA" id="ARBA00061004"/>
    </source>
</evidence>
<feature type="zinc finger region" description="CR-type" evidence="9">
    <location>
        <begin position="144"/>
        <end position="226"/>
    </location>
</feature>
<dbReference type="PROSITE" id="PS51188">
    <property type="entry name" value="ZF_CR"/>
    <property type="match status" value="1"/>
</dbReference>
<evidence type="ECO:0000256" key="1">
    <source>
        <dbReference type="ARBA" id="ARBA00022723"/>
    </source>
</evidence>
<dbReference type="NCBIfam" id="NF008035">
    <property type="entry name" value="PRK10767.1"/>
    <property type="match status" value="1"/>
</dbReference>
<keyword evidence="5 8" id="KW-0143">Chaperone</keyword>
<dbReference type="InterPro" id="IPR036869">
    <property type="entry name" value="J_dom_sf"/>
</dbReference>
<keyword evidence="8" id="KW-0963">Cytoplasm</keyword>
<reference evidence="12 13" key="1">
    <citation type="journal article" date="2016" name="Nat. Commun.">
        <title>Thousands of microbial genomes shed light on interconnected biogeochemical processes in an aquifer system.</title>
        <authorList>
            <person name="Anantharaman K."/>
            <person name="Brown C.T."/>
            <person name="Hug L.A."/>
            <person name="Sharon I."/>
            <person name="Castelle C.J."/>
            <person name="Probst A.J."/>
            <person name="Thomas B.C."/>
            <person name="Singh A."/>
            <person name="Wilkins M.J."/>
            <person name="Karaoz U."/>
            <person name="Brodie E.L."/>
            <person name="Williams K.H."/>
            <person name="Hubbard S.S."/>
            <person name="Banfield J.F."/>
        </authorList>
    </citation>
    <scope>NUCLEOTIDE SEQUENCE [LARGE SCALE GENOMIC DNA]</scope>
</reference>
<dbReference type="GO" id="GO:0008270">
    <property type="term" value="F:zinc ion binding"/>
    <property type="evidence" value="ECO:0007669"/>
    <property type="project" value="UniProtKB-UniRule"/>
</dbReference>
<dbReference type="GO" id="GO:0031072">
    <property type="term" value="F:heat shock protein binding"/>
    <property type="evidence" value="ECO:0007669"/>
    <property type="project" value="InterPro"/>
</dbReference>
<keyword evidence="2 8" id="KW-0677">Repeat</keyword>
<comment type="caution">
    <text evidence="12">The sequence shown here is derived from an EMBL/GenBank/DDBJ whole genome shotgun (WGS) entry which is preliminary data.</text>
</comment>
<feature type="repeat" description="CXXCXGXG motif" evidence="8">
    <location>
        <begin position="157"/>
        <end position="164"/>
    </location>
</feature>
<feature type="binding site" evidence="8">
    <location>
        <position position="217"/>
    </location>
    <ligand>
        <name>Zn(2+)</name>
        <dbReference type="ChEBI" id="CHEBI:29105"/>
        <label>1</label>
    </ligand>
</feature>
<feature type="binding site" evidence="8">
    <location>
        <position position="200"/>
    </location>
    <ligand>
        <name>Zn(2+)</name>
        <dbReference type="ChEBI" id="CHEBI:29105"/>
        <label>2</label>
    </ligand>
</feature>
<dbReference type="InterPro" id="IPR001305">
    <property type="entry name" value="HSP_DnaJ_Cys-rich_dom"/>
</dbReference>
<evidence type="ECO:0000256" key="5">
    <source>
        <dbReference type="ARBA" id="ARBA00023186"/>
    </source>
</evidence>
<dbReference type="SUPFAM" id="SSF49493">
    <property type="entry name" value="HSP40/DnaJ peptide-binding domain"/>
    <property type="match status" value="2"/>
</dbReference>
<dbReference type="SUPFAM" id="SSF46565">
    <property type="entry name" value="Chaperone J-domain"/>
    <property type="match status" value="1"/>
</dbReference>
<keyword evidence="1 8" id="KW-0479">Metal-binding</keyword>
<evidence type="ECO:0000256" key="8">
    <source>
        <dbReference type="HAMAP-Rule" id="MF_01152"/>
    </source>
</evidence>
<feature type="binding site" evidence="8">
    <location>
        <position position="157"/>
    </location>
    <ligand>
        <name>Zn(2+)</name>
        <dbReference type="ChEBI" id="CHEBI:29105"/>
        <label>1</label>
    </ligand>
</feature>
<dbReference type="InterPro" id="IPR012724">
    <property type="entry name" value="DnaJ"/>
</dbReference>
<keyword evidence="3 8" id="KW-0863">Zinc-finger</keyword>
<dbReference type="AlphaFoldDB" id="A0A1G2PZ56"/>
<dbReference type="FunFam" id="2.60.260.20:FF:000013">
    <property type="entry name" value="DnaJ subfamily B member 11"/>
    <property type="match status" value="1"/>
</dbReference>
<dbReference type="InterPro" id="IPR001623">
    <property type="entry name" value="DnaJ_domain"/>
</dbReference>
<dbReference type="EMBL" id="MHTA01000032">
    <property type="protein sequence ID" value="OHA53624.1"/>
    <property type="molecule type" value="Genomic_DNA"/>
</dbReference>
<gene>
    <name evidence="8" type="primary">dnaJ</name>
    <name evidence="12" type="ORF">A2Z62_02120</name>
</gene>
<evidence type="ECO:0000256" key="9">
    <source>
        <dbReference type="PROSITE-ProRule" id="PRU00546"/>
    </source>
</evidence>
<dbReference type="InterPro" id="IPR008971">
    <property type="entry name" value="HSP40/DnaJ_pept-bd"/>
</dbReference>